<reference evidence="1 2" key="1">
    <citation type="submission" date="2019-06" db="EMBL/GenBank/DDBJ databases">
        <title>Sequencing the genomes of 1000 actinobacteria strains.</title>
        <authorList>
            <person name="Klenk H.-P."/>
        </authorList>
    </citation>
    <scope>NUCLEOTIDE SEQUENCE [LARGE SCALE GENOMIC DNA]</scope>
    <source>
        <strain evidence="1 2">DSM 43186</strain>
    </source>
</reference>
<accession>A0A543IWL3</accession>
<dbReference type="EMBL" id="VFPQ01000001">
    <property type="protein sequence ID" value="TQM74969.1"/>
    <property type="molecule type" value="Genomic_DNA"/>
</dbReference>
<sequence length="318" mass="34513">MVRLSLGVLSENTAHRGDPLVAVTLPDPARSVVAIPPPGDGPGYWSGAPSAVLADGEVYLAFRLRRPIGKGRGYAVVVARSADGVRFEPLLTITKEQMDAESLERPRLVRTPGGVWRLYLSCATHGSKHWRVELLEAGDPAGFDPRQVRVVLPGDAKTAVKDPVIVHRDGLWHLWASCHPLADPDEADQMVTDYATSVDGVEWSWHGTALERREGCWDARGVRVSAVLFAGEGDERSVVAYYDGRASAAENYEERTGVAIGADPAALTALGTAPKAVSPYAGGGLRYLEVLPMPDGRKRLYYEMTRPDGAHELRTELR</sequence>
<comment type="caution">
    <text evidence="1">The sequence shown here is derived from an EMBL/GenBank/DDBJ whole genome shotgun (WGS) entry which is preliminary data.</text>
</comment>
<dbReference type="SUPFAM" id="SSF75005">
    <property type="entry name" value="Arabinanase/levansucrase/invertase"/>
    <property type="match status" value="1"/>
</dbReference>
<protein>
    <recommendedName>
        <fullName evidence="3">Glycosyl hydrolase family 32</fullName>
    </recommendedName>
</protein>
<proteinExistence type="predicted"/>
<keyword evidence="2" id="KW-1185">Reference proteome</keyword>
<dbReference type="Proteomes" id="UP000319213">
    <property type="component" value="Unassembled WGS sequence"/>
</dbReference>
<gene>
    <name evidence="1" type="ORF">FHX40_1658</name>
</gene>
<evidence type="ECO:0000313" key="2">
    <source>
        <dbReference type="Proteomes" id="UP000319213"/>
    </source>
</evidence>
<organism evidence="1 2">
    <name type="scientific">Thermopolyspora flexuosa</name>
    <dbReference type="NCBI Taxonomy" id="103836"/>
    <lineage>
        <taxon>Bacteria</taxon>
        <taxon>Bacillati</taxon>
        <taxon>Actinomycetota</taxon>
        <taxon>Actinomycetes</taxon>
        <taxon>Streptosporangiales</taxon>
        <taxon>Streptosporangiaceae</taxon>
        <taxon>Thermopolyspora</taxon>
    </lineage>
</organism>
<evidence type="ECO:0008006" key="3">
    <source>
        <dbReference type="Google" id="ProtNLM"/>
    </source>
</evidence>
<dbReference type="InterPro" id="IPR023296">
    <property type="entry name" value="Glyco_hydro_beta-prop_sf"/>
</dbReference>
<name>A0A543IWL3_9ACTN</name>
<evidence type="ECO:0000313" key="1">
    <source>
        <dbReference type="EMBL" id="TQM74969.1"/>
    </source>
</evidence>
<dbReference type="AlphaFoldDB" id="A0A543IWL3"/>
<dbReference type="Gene3D" id="2.115.10.20">
    <property type="entry name" value="Glycosyl hydrolase domain, family 43"/>
    <property type="match status" value="2"/>
</dbReference>